<protein>
    <submittedName>
        <fullName evidence="2">Uncharacterized protein</fullName>
    </submittedName>
</protein>
<proteinExistence type="predicted"/>
<dbReference type="EMBL" id="CAXITT010000164">
    <property type="protein sequence ID" value="CAL1534205.1"/>
    <property type="molecule type" value="Genomic_DNA"/>
</dbReference>
<feature type="chain" id="PRO_5043965583" evidence="1">
    <location>
        <begin position="35"/>
        <end position="127"/>
    </location>
</feature>
<dbReference type="Proteomes" id="UP001497497">
    <property type="component" value="Unassembled WGS sequence"/>
</dbReference>
<name>A0AAV2HL71_LYMST</name>
<evidence type="ECO:0000313" key="3">
    <source>
        <dbReference type="Proteomes" id="UP001497497"/>
    </source>
</evidence>
<dbReference type="AlphaFoldDB" id="A0AAV2HL71"/>
<evidence type="ECO:0000313" key="2">
    <source>
        <dbReference type="EMBL" id="CAL1534205.1"/>
    </source>
</evidence>
<evidence type="ECO:0000256" key="1">
    <source>
        <dbReference type="SAM" id="SignalP"/>
    </source>
</evidence>
<feature type="signal peptide" evidence="1">
    <location>
        <begin position="1"/>
        <end position="34"/>
    </location>
</feature>
<comment type="caution">
    <text evidence="2">The sequence shown here is derived from an EMBL/GenBank/DDBJ whole genome shotgun (WGS) entry which is preliminary data.</text>
</comment>
<gene>
    <name evidence="2" type="ORF">GSLYS_00008165001</name>
</gene>
<keyword evidence="3" id="KW-1185">Reference proteome</keyword>
<reference evidence="2 3" key="1">
    <citation type="submission" date="2024-04" db="EMBL/GenBank/DDBJ databases">
        <authorList>
            <consortium name="Genoscope - CEA"/>
            <person name="William W."/>
        </authorList>
    </citation>
    <scope>NUCLEOTIDE SEQUENCE [LARGE SCALE GENOMIC DNA]</scope>
</reference>
<accession>A0AAV2HL71</accession>
<organism evidence="2 3">
    <name type="scientific">Lymnaea stagnalis</name>
    <name type="common">Great pond snail</name>
    <name type="synonym">Helix stagnalis</name>
    <dbReference type="NCBI Taxonomy" id="6523"/>
    <lineage>
        <taxon>Eukaryota</taxon>
        <taxon>Metazoa</taxon>
        <taxon>Spiralia</taxon>
        <taxon>Lophotrochozoa</taxon>
        <taxon>Mollusca</taxon>
        <taxon>Gastropoda</taxon>
        <taxon>Heterobranchia</taxon>
        <taxon>Euthyneura</taxon>
        <taxon>Panpulmonata</taxon>
        <taxon>Hygrophila</taxon>
        <taxon>Lymnaeoidea</taxon>
        <taxon>Lymnaeidae</taxon>
        <taxon>Lymnaea</taxon>
    </lineage>
</organism>
<sequence length="127" mass="13937">MTFTAISNMTSSNLMSTLLVLILVLLAVVHTTTAQNYHFSNGWYAGKKRSSPSYTGHIIGDSSSEAVRGPRTADEACNIRPEAVLLINRIIQEEVARIQKVCTAETPSGLREILENAATRLDSESKW</sequence>
<keyword evidence="1" id="KW-0732">Signal</keyword>